<dbReference type="Proteomes" id="UP000610966">
    <property type="component" value="Unassembled WGS sequence"/>
</dbReference>
<dbReference type="EMBL" id="BOOG01000034">
    <property type="protein sequence ID" value="GIH71359.1"/>
    <property type="molecule type" value="Genomic_DNA"/>
</dbReference>
<gene>
    <name evidence="1" type="ORF">Mth01_36120</name>
</gene>
<dbReference type="AlphaFoldDB" id="A0A8J3VZN7"/>
<reference evidence="1" key="1">
    <citation type="submission" date="2021-01" db="EMBL/GenBank/DDBJ databases">
        <title>Whole genome shotgun sequence of Sphaerimonospora thailandensis NBRC 107569.</title>
        <authorList>
            <person name="Komaki H."/>
            <person name="Tamura T."/>
        </authorList>
    </citation>
    <scope>NUCLEOTIDE SEQUENCE</scope>
    <source>
        <strain evidence="1">NBRC 107569</strain>
    </source>
</reference>
<evidence type="ECO:0000313" key="1">
    <source>
        <dbReference type="EMBL" id="GIH71359.1"/>
    </source>
</evidence>
<organism evidence="1 2">
    <name type="scientific">Sphaerimonospora thailandensis</name>
    <dbReference type="NCBI Taxonomy" id="795644"/>
    <lineage>
        <taxon>Bacteria</taxon>
        <taxon>Bacillati</taxon>
        <taxon>Actinomycetota</taxon>
        <taxon>Actinomycetes</taxon>
        <taxon>Streptosporangiales</taxon>
        <taxon>Streptosporangiaceae</taxon>
        <taxon>Sphaerimonospora</taxon>
    </lineage>
</organism>
<proteinExistence type="predicted"/>
<name>A0A8J3VZN7_9ACTN</name>
<comment type="caution">
    <text evidence="1">The sequence shown here is derived from an EMBL/GenBank/DDBJ whole genome shotgun (WGS) entry which is preliminary data.</text>
</comment>
<protein>
    <submittedName>
        <fullName evidence="1">Uncharacterized protein</fullName>
    </submittedName>
</protein>
<accession>A0A8J3VZN7</accession>
<sequence length="93" mass="9681">MVGAVDDGAIHAPGVQTPAAAPIVRWAGSLPYQAGDDAMSIRASTSRPTATEKAVNPGLLRREVAMMPTITQPAKKSTIVIPFPILVAFTQQG</sequence>
<keyword evidence="2" id="KW-1185">Reference proteome</keyword>
<evidence type="ECO:0000313" key="2">
    <source>
        <dbReference type="Proteomes" id="UP000610966"/>
    </source>
</evidence>